<dbReference type="EMBL" id="JAHRIQ010036734">
    <property type="protein sequence ID" value="MEQ2233207.1"/>
    <property type="molecule type" value="Genomic_DNA"/>
</dbReference>
<dbReference type="PANTHER" id="PTHR24040:SF0">
    <property type="entry name" value="VITAMIN K-DEPENDENT PROTEIN S"/>
    <property type="match status" value="1"/>
</dbReference>
<evidence type="ECO:0000256" key="1">
    <source>
        <dbReference type="ARBA" id="ARBA00004613"/>
    </source>
</evidence>
<evidence type="ECO:0000256" key="5">
    <source>
        <dbReference type="PROSITE-ProRule" id="PRU00122"/>
    </source>
</evidence>
<evidence type="ECO:0000259" key="6">
    <source>
        <dbReference type="PROSITE" id="PS50025"/>
    </source>
</evidence>
<dbReference type="PROSITE" id="PS50025">
    <property type="entry name" value="LAM_G_DOMAIN"/>
    <property type="match status" value="1"/>
</dbReference>
<protein>
    <submittedName>
        <fullName evidence="7">Vitamin K-dependent protein S</fullName>
    </submittedName>
</protein>
<dbReference type="PANTHER" id="PTHR24040">
    <property type="entry name" value="LAMININ G-LIKE DOMAIN-CONTAINING PROTEIN"/>
    <property type="match status" value="1"/>
</dbReference>
<comment type="caution">
    <text evidence="5">Lacks conserved residue(s) required for the propagation of feature annotation.</text>
</comment>
<evidence type="ECO:0000313" key="7">
    <source>
        <dbReference type="EMBL" id="MEQ2233207.1"/>
    </source>
</evidence>
<keyword evidence="2" id="KW-0964">Secreted</keyword>
<dbReference type="InterPro" id="IPR013320">
    <property type="entry name" value="ConA-like_dom_sf"/>
</dbReference>
<evidence type="ECO:0000256" key="2">
    <source>
        <dbReference type="ARBA" id="ARBA00022525"/>
    </source>
</evidence>
<dbReference type="InterPro" id="IPR051145">
    <property type="entry name" value="GAS-SHBG-PROS"/>
</dbReference>
<sequence>MLGLRAGRIEVQFKNQHTYKVTSGGKAINDGQWHVISVDELESSISVKISKEAVMSINSPENLFTSVNGKLETKVYIAGLPNRTDSVMKPINPRLDGCIRCWNLMNQGASGVKEVIQEKQSKHCFVYVERGSYFSGAGLAHFNIDYSE</sequence>
<gene>
    <name evidence="7" type="primary">PROS1_1</name>
    <name evidence="7" type="ORF">ILYODFUR_019650</name>
</gene>
<evidence type="ECO:0000313" key="8">
    <source>
        <dbReference type="Proteomes" id="UP001482620"/>
    </source>
</evidence>
<dbReference type="Pfam" id="PF00054">
    <property type="entry name" value="Laminin_G_1"/>
    <property type="match status" value="1"/>
</dbReference>
<reference evidence="7 8" key="1">
    <citation type="submission" date="2021-06" db="EMBL/GenBank/DDBJ databases">
        <authorList>
            <person name="Palmer J.M."/>
        </authorList>
    </citation>
    <scope>NUCLEOTIDE SEQUENCE [LARGE SCALE GENOMIC DNA]</scope>
    <source>
        <strain evidence="8">if_2019</strain>
        <tissue evidence="7">Muscle</tissue>
    </source>
</reference>
<accession>A0ABV0TJZ0</accession>
<dbReference type="Gene3D" id="2.60.120.200">
    <property type="match status" value="2"/>
</dbReference>
<feature type="domain" description="Laminin G" evidence="6">
    <location>
        <begin position="1"/>
        <end position="124"/>
    </location>
</feature>
<evidence type="ECO:0000256" key="4">
    <source>
        <dbReference type="ARBA" id="ARBA00023180"/>
    </source>
</evidence>
<keyword evidence="8" id="KW-1185">Reference proteome</keyword>
<comment type="caution">
    <text evidence="7">The sequence shown here is derived from an EMBL/GenBank/DDBJ whole genome shotgun (WGS) entry which is preliminary data.</text>
</comment>
<keyword evidence="4" id="KW-0325">Glycoprotein</keyword>
<dbReference type="Proteomes" id="UP001482620">
    <property type="component" value="Unassembled WGS sequence"/>
</dbReference>
<name>A0ABV0TJZ0_9TELE</name>
<comment type="subcellular location">
    <subcellularLocation>
        <location evidence="1">Secreted</location>
    </subcellularLocation>
</comment>
<evidence type="ECO:0000256" key="3">
    <source>
        <dbReference type="ARBA" id="ARBA00023157"/>
    </source>
</evidence>
<dbReference type="InterPro" id="IPR001791">
    <property type="entry name" value="Laminin_G"/>
</dbReference>
<proteinExistence type="predicted"/>
<dbReference type="SUPFAM" id="SSF49899">
    <property type="entry name" value="Concanavalin A-like lectins/glucanases"/>
    <property type="match status" value="1"/>
</dbReference>
<organism evidence="7 8">
    <name type="scientific">Ilyodon furcidens</name>
    <name type="common">goldbreast splitfin</name>
    <dbReference type="NCBI Taxonomy" id="33524"/>
    <lineage>
        <taxon>Eukaryota</taxon>
        <taxon>Metazoa</taxon>
        <taxon>Chordata</taxon>
        <taxon>Craniata</taxon>
        <taxon>Vertebrata</taxon>
        <taxon>Euteleostomi</taxon>
        <taxon>Actinopterygii</taxon>
        <taxon>Neopterygii</taxon>
        <taxon>Teleostei</taxon>
        <taxon>Neoteleostei</taxon>
        <taxon>Acanthomorphata</taxon>
        <taxon>Ovalentaria</taxon>
        <taxon>Atherinomorphae</taxon>
        <taxon>Cyprinodontiformes</taxon>
        <taxon>Goodeidae</taxon>
        <taxon>Ilyodon</taxon>
    </lineage>
</organism>
<keyword evidence="3" id="KW-1015">Disulfide bond</keyword>
<dbReference type="CDD" id="cd00110">
    <property type="entry name" value="LamG"/>
    <property type="match status" value="1"/>
</dbReference>